<dbReference type="GO" id="GO:0005681">
    <property type="term" value="C:spliceosomal complex"/>
    <property type="evidence" value="ECO:0007669"/>
    <property type="project" value="TreeGrafter"/>
</dbReference>
<accession>A0A183SWE7</accession>
<dbReference type="PANTHER" id="PTHR45885">
    <property type="entry name" value="CELL DIVISION CYCLE 5-LIKE PROTEIN"/>
    <property type="match status" value="1"/>
</dbReference>
<dbReference type="InterPro" id="IPR021786">
    <property type="entry name" value="Cdc5p/Cef1_C"/>
</dbReference>
<sequence>VTPTPGIPDGASIGVTPRRDYLNINANDRIEGELNPQQTVTNLRETLASLPQPKNNFEISMPDEGQLNDLESVDLDAEAAASGTAAKIADQADLDKQTEKEREAAAAAAWSRRSQALQRSLPRPTAVNRSVLRPPTTSDMSLTDLQKVSSIQLTSMYRVPLPSPFPPRRRHYPINKSQQNYNLVDYQHSGPRLVIDQAFLISHIYVCYFLSFKSEELIKKEMLVMLHFDNLHNPPPALLTDITRTSDGKLLSAAAQQKRLQQLNATHEAHLKEAPFEDFADEDLAEASEYIREEIAVVRAGMGHGDLSTEAYAKVWDECLAQVLYLPQHRRYTRANLVSKADRIESAEKRLEQLRGKLAEEAQKAFKQEKKLGVLLGGYQASDFLSLVPNCTINSECNSFICLFSPQSRAQGLIKAIQDSSRAQGLIKAIQDSVDLTEQSRMEFTTLERLREQELGAIARRTELLKIDVERQRAREAELQKEFARLVRMKEEREADQLIMFGAQKQQQEASYADAQTSTNGVEDSHSEAENHHQLQSPPSPPHDTSSSPEDVAEASDRGGWTTIQLGDSAEPAPSDTLSHHQPSEVPAAS</sequence>
<reference evidence="6 7" key="2">
    <citation type="submission" date="2018-11" db="EMBL/GenBank/DDBJ databases">
        <authorList>
            <consortium name="Pathogen Informatics"/>
        </authorList>
    </citation>
    <scope>NUCLEOTIDE SEQUENCE [LARGE SCALE GENOMIC DNA]</scope>
    <source>
        <strain evidence="6 7">NST_G2</strain>
    </source>
</reference>
<evidence type="ECO:0000256" key="2">
    <source>
        <dbReference type="ARBA" id="ARBA00023242"/>
    </source>
</evidence>
<evidence type="ECO:0000259" key="5">
    <source>
        <dbReference type="Pfam" id="PF11831"/>
    </source>
</evidence>
<evidence type="ECO:0000313" key="7">
    <source>
        <dbReference type="Proteomes" id="UP000275846"/>
    </source>
</evidence>
<dbReference type="PANTHER" id="PTHR45885:SF1">
    <property type="entry name" value="CELL DIVISION CYCLE 5-LIKE PROTEIN"/>
    <property type="match status" value="1"/>
</dbReference>
<dbReference type="AlphaFoldDB" id="A0A183SWE7"/>
<feature type="compositionally biased region" description="Basic and acidic residues" evidence="4">
    <location>
        <begin position="93"/>
        <end position="104"/>
    </location>
</feature>
<gene>
    <name evidence="6" type="ORF">SSLN_LOCUS8545</name>
</gene>
<keyword evidence="3" id="KW-0175">Coiled coil</keyword>
<keyword evidence="1" id="KW-0238">DNA-binding</keyword>
<name>A0A183SWE7_SCHSO</name>
<evidence type="ECO:0000313" key="8">
    <source>
        <dbReference type="WBParaSite" id="SSLN_0000888001-mRNA-1"/>
    </source>
</evidence>
<dbReference type="EMBL" id="UYSU01034715">
    <property type="protein sequence ID" value="VDL94930.1"/>
    <property type="molecule type" value="Genomic_DNA"/>
</dbReference>
<keyword evidence="2" id="KW-0539">Nucleus</keyword>
<feature type="compositionally biased region" description="Basic and acidic residues" evidence="4">
    <location>
        <begin position="523"/>
        <end position="533"/>
    </location>
</feature>
<evidence type="ECO:0000313" key="6">
    <source>
        <dbReference type="EMBL" id="VDL94930.1"/>
    </source>
</evidence>
<dbReference type="Proteomes" id="UP000275846">
    <property type="component" value="Unassembled WGS sequence"/>
</dbReference>
<feature type="domain" description="Pre-mRNA splicing factor component Cdc5p/Cef1 C-terminal" evidence="5">
    <location>
        <begin position="9"/>
        <end position="149"/>
    </location>
</feature>
<feature type="compositionally biased region" description="Low complexity" evidence="4">
    <location>
        <begin position="105"/>
        <end position="121"/>
    </location>
</feature>
<feature type="domain" description="Pre-mRNA splicing factor component Cdc5p/Cef1 C-terminal" evidence="5">
    <location>
        <begin position="213"/>
        <end position="309"/>
    </location>
</feature>
<keyword evidence="7" id="KW-1185">Reference proteome</keyword>
<evidence type="ECO:0000256" key="4">
    <source>
        <dbReference type="SAM" id="MobiDB-lite"/>
    </source>
</evidence>
<dbReference type="GO" id="GO:0000974">
    <property type="term" value="C:Prp19 complex"/>
    <property type="evidence" value="ECO:0007669"/>
    <property type="project" value="InterPro"/>
</dbReference>
<reference evidence="8" key="1">
    <citation type="submission" date="2016-06" db="UniProtKB">
        <authorList>
            <consortium name="WormBaseParasite"/>
        </authorList>
    </citation>
    <scope>IDENTIFICATION</scope>
</reference>
<dbReference type="WBParaSite" id="SSLN_0000888001-mRNA-1">
    <property type="protein sequence ID" value="SSLN_0000888001-mRNA-1"/>
    <property type="gene ID" value="SSLN_0000888001"/>
</dbReference>
<organism evidence="8">
    <name type="scientific">Schistocephalus solidus</name>
    <name type="common">Tapeworm</name>
    <dbReference type="NCBI Taxonomy" id="70667"/>
    <lineage>
        <taxon>Eukaryota</taxon>
        <taxon>Metazoa</taxon>
        <taxon>Spiralia</taxon>
        <taxon>Lophotrochozoa</taxon>
        <taxon>Platyhelminthes</taxon>
        <taxon>Cestoda</taxon>
        <taxon>Eucestoda</taxon>
        <taxon>Diphyllobothriidea</taxon>
        <taxon>Diphyllobothriidae</taxon>
        <taxon>Schistocephalus</taxon>
    </lineage>
</organism>
<dbReference type="OrthoDB" id="6273951at2759"/>
<dbReference type="InterPro" id="IPR047242">
    <property type="entry name" value="CDC5L/Cef1"/>
</dbReference>
<evidence type="ECO:0000256" key="3">
    <source>
        <dbReference type="SAM" id="Coils"/>
    </source>
</evidence>
<protein>
    <submittedName>
        <fullName evidence="8">Myb_Cef domain-containing protein</fullName>
    </submittedName>
</protein>
<feature type="region of interest" description="Disordered" evidence="4">
    <location>
        <begin position="509"/>
        <end position="590"/>
    </location>
</feature>
<dbReference type="GO" id="GO:0000977">
    <property type="term" value="F:RNA polymerase II transcription regulatory region sequence-specific DNA binding"/>
    <property type="evidence" value="ECO:0007669"/>
    <property type="project" value="TreeGrafter"/>
</dbReference>
<feature type="region of interest" description="Disordered" evidence="4">
    <location>
        <begin position="91"/>
        <end position="139"/>
    </location>
</feature>
<dbReference type="GO" id="GO:0000981">
    <property type="term" value="F:DNA-binding transcription factor activity, RNA polymerase II-specific"/>
    <property type="evidence" value="ECO:0007669"/>
    <property type="project" value="TreeGrafter"/>
</dbReference>
<dbReference type="Pfam" id="PF11831">
    <property type="entry name" value="Myb_Cef"/>
    <property type="match status" value="2"/>
</dbReference>
<evidence type="ECO:0000256" key="1">
    <source>
        <dbReference type="ARBA" id="ARBA00023125"/>
    </source>
</evidence>
<feature type="coiled-coil region" evidence="3">
    <location>
        <begin position="337"/>
        <end position="371"/>
    </location>
</feature>
<dbReference type="STRING" id="70667.A0A183SWE7"/>
<dbReference type="GO" id="GO:0000398">
    <property type="term" value="P:mRNA splicing, via spliceosome"/>
    <property type="evidence" value="ECO:0007669"/>
    <property type="project" value="InterPro"/>
</dbReference>
<proteinExistence type="predicted"/>
<feature type="compositionally biased region" description="Polar residues" evidence="4">
    <location>
        <begin position="509"/>
        <end position="522"/>
    </location>
</feature>